<keyword evidence="3" id="KW-1185">Reference proteome</keyword>
<dbReference type="STRING" id="398720.MED217_04967"/>
<accession>A3XJC1</accession>
<dbReference type="Gene3D" id="3.40.50.11550">
    <property type="match status" value="1"/>
</dbReference>
<dbReference type="OrthoDB" id="1680202at2"/>
<dbReference type="RefSeq" id="WP_009779381.1">
    <property type="nucleotide sequence ID" value="NZ_CH672395.1"/>
</dbReference>
<comment type="caution">
    <text evidence="2">The sequence shown here is derived from an EMBL/GenBank/DDBJ whole genome shotgun (WGS) entry which is preliminary data.</text>
</comment>
<dbReference type="HOGENOM" id="CLU_035488_0_0_10"/>
<sequence length="286" mass="32763">MRALYLFPLVIFFVSIQLIAQDKPAYALFDSSGKPTTYQAMLDTLNNRKDVILFGEMHDNPIAHWLELEVTQDLASTKTLILGAEMIEADNQKQLNAYLSDSINLKQLDSTARLWVNHKTDYQPLVDFAKNNSLQFIATNVPRRYASMVYKEGFEVLDSLPSEEKEWIAPLPIAFDPELPRYQEILKMMGDHGSPKLVMAQAIKDATMAHFILQNIEENKVFIHYNGSFHSDFHEGILWYLKNGAPKLNYTTITSVAQKDLDTLEEAYLNQADFIIVIDEDMTKTY</sequence>
<dbReference type="AlphaFoldDB" id="A3XJC1"/>
<dbReference type="eggNOG" id="COG3016">
    <property type="taxonomic scope" value="Bacteria"/>
</dbReference>
<evidence type="ECO:0000259" key="1">
    <source>
        <dbReference type="Pfam" id="PF04187"/>
    </source>
</evidence>
<reference evidence="2 3" key="1">
    <citation type="journal article" date="2007" name="Nature">
        <title>Light stimulates growth of proteorhodopsin-containing marine Flavobacteria.</title>
        <authorList>
            <person name="Gomez-Consarnau L."/>
            <person name="Gonzalez J.M."/>
            <person name="Coll-Llado M."/>
            <person name="Gourdon P."/>
            <person name="Pascher T."/>
            <person name="Neutze R."/>
            <person name="Pedros-Alio C."/>
            <person name="Pinhassi J."/>
        </authorList>
    </citation>
    <scope>NUCLEOTIDE SEQUENCE [LARGE SCALE GENOMIC DNA]</scope>
    <source>
        <strain evidence="2 3">MED217</strain>
    </source>
</reference>
<dbReference type="SUPFAM" id="SSF159501">
    <property type="entry name" value="EreA/ChaN-like"/>
    <property type="match status" value="1"/>
</dbReference>
<name>A3XJC1_LEEBM</name>
<dbReference type="EMBL" id="AANC01000002">
    <property type="protein sequence ID" value="EAQ50355.1"/>
    <property type="molecule type" value="Genomic_DNA"/>
</dbReference>
<evidence type="ECO:0000313" key="3">
    <source>
        <dbReference type="Proteomes" id="UP000001601"/>
    </source>
</evidence>
<proteinExistence type="predicted"/>
<organism evidence="2 3">
    <name type="scientific">Leeuwenhoekiella blandensis (strain CECT 7118 / CCUG 51940 / KCTC 22103 / MED217)</name>
    <name type="common">Flavobacterium sp. (strain MED217)</name>
    <dbReference type="NCBI Taxonomy" id="398720"/>
    <lineage>
        <taxon>Bacteria</taxon>
        <taxon>Pseudomonadati</taxon>
        <taxon>Bacteroidota</taxon>
        <taxon>Flavobacteriia</taxon>
        <taxon>Flavobacteriales</taxon>
        <taxon>Flavobacteriaceae</taxon>
        <taxon>Leeuwenhoekiella</taxon>
    </lineage>
</organism>
<feature type="domain" description="Haem-binding uptake Tiki superfamily ChaN" evidence="1">
    <location>
        <begin position="48"/>
        <end position="241"/>
    </location>
</feature>
<evidence type="ECO:0000313" key="2">
    <source>
        <dbReference type="EMBL" id="EAQ50355.1"/>
    </source>
</evidence>
<dbReference type="Pfam" id="PF04187">
    <property type="entry name" value="Cofac_haem_bdg"/>
    <property type="match status" value="1"/>
</dbReference>
<dbReference type="InterPro" id="IPR007314">
    <property type="entry name" value="Cofac_haem-bd_dom"/>
</dbReference>
<protein>
    <recommendedName>
        <fullName evidence="1">Haem-binding uptake Tiki superfamily ChaN domain-containing protein</fullName>
    </recommendedName>
</protein>
<gene>
    <name evidence="2" type="ORF">MED217_04967</name>
</gene>
<dbReference type="Proteomes" id="UP000001601">
    <property type="component" value="Unassembled WGS sequence"/>
</dbReference>
<dbReference type="CDD" id="cd14727">
    <property type="entry name" value="ChanN-like"/>
    <property type="match status" value="1"/>
</dbReference>